<dbReference type="InterPro" id="IPR054248">
    <property type="entry name" value="DUF6975"/>
</dbReference>
<dbReference type="EMBL" id="CP042306">
    <property type="protein sequence ID" value="QDZ07239.1"/>
    <property type="molecule type" value="Genomic_DNA"/>
</dbReference>
<proteinExistence type="predicted"/>
<evidence type="ECO:0000313" key="1">
    <source>
        <dbReference type="EMBL" id="QDZ07239.1"/>
    </source>
</evidence>
<dbReference type="RefSeq" id="WP_146570474.1">
    <property type="nucleotide sequence ID" value="NZ_CP042306.1"/>
</dbReference>
<name>A0A5B8LHA7_9SPHN</name>
<accession>A0A5B8LHA7</accession>
<dbReference type="Pfam" id="PF22391">
    <property type="entry name" value="DUF6975"/>
    <property type="match status" value="1"/>
</dbReference>
<keyword evidence="2" id="KW-1185">Reference proteome</keyword>
<dbReference type="AlphaFoldDB" id="A0A5B8LHA7"/>
<gene>
    <name evidence="1" type="ORF">FPZ24_06895</name>
</gene>
<dbReference type="Proteomes" id="UP000315673">
    <property type="component" value="Chromosome"/>
</dbReference>
<dbReference type="OrthoDB" id="7468483at2"/>
<reference evidence="1 2" key="1">
    <citation type="submission" date="2019-07" db="EMBL/GenBank/DDBJ databases">
        <title>Full genome sequence of Sphingomonas sp. 4R-6-7(HKS19).</title>
        <authorList>
            <person name="Im W.-T."/>
        </authorList>
    </citation>
    <scope>NUCLEOTIDE SEQUENCE [LARGE SCALE GENOMIC DNA]</scope>
    <source>
        <strain evidence="1 2">HKS19</strain>
    </source>
</reference>
<organism evidence="1 2">
    <name type="scientific">Sphingomonas panacisoli</name>
    <dbReference type="NCBI Taxonomy" id="1813879"/>
    <lineage>
        <taxon>Bacteria</taxon>
        <taxon>Pseudomonadati</taxon>
        <taxon>Pseudomonadota</taxon>
        <taxon>Alphaproteobacteria</taxon>
        <taxon>Sphingomonadales</taxon>
        <taxon>Sphingomonadaceae</taxon>
        <taxon>Sphingomonas</taxon>
    </lineage>
</organism>
<sequence length="221" mass="23122">MPIETVPFDRQSGSWSVLAALADADGSARHPFVQAMSARSASTRDLADAIHLLCALHGRHPGVIDHALTHGPSLAAESWLEEAASAFAEERALLARLTAAAGPIPSTPGQAESEAAVTHQIHALDMLAQSDRAGCAVGAAIALILDWNAIRHVLNAAANRAGLTPPVPVLPIEADTATLAATLATEASVERAMSFGAQQLLAQHRALWDLAEARKSARDRH</sequence>
<evidence type="ECO:0000313" key="2">
    <source>
        <dbReference type="Proteomes" id="UP000315673"/>
    </source>
</evidence>
<dbReference type="KEGG" id="spai:FPZ24_06895"/>
<protein>
    <submittedName>
        <fullName evidence="1">Uncharacterized protein</fullName>
    </submittedName>
</protein>